<dbReference type="InterPro" id="IPR000577">
    <property type="entry name" value="Carb_kinase_FGGY"/>
</dbReference>
<dbReference type="InterPro" id="IPR018483">
    <property type="entry name" value="Carb_kinase_FGGY_CS"/>
</dbReference>
<evidence type="ECO:0000256" key="4">
    <source>
        <dbReference type="RuleBase" id="RU003733"/>
    </source>
</evidence>
<dbReference type="EMBL" id="ATFF01000002">
    <property type="protein sequence ID" value="EPF32167.1"/>
    <property type="molecule type" value="Genomic_DNA"/>
</dbReference>
<comment type="similarity">
    <text evidence="1 4">Belongs to the FGGY kinase family.</text>
</comment>
<dbReference type="PROSITE" id="PS00445">
    <property type="entry name" value="FGGY_KINASES_2"/>
    <property type="match status" value="1"/>
</dbReference>
<dbReference type="GO" id="GO:0016301">
    <property type="term" value="F:kinase activity"/>
    <property type="evidence" value="ECO:0007669"/>
    <property type="project" value="UniProtKB-KW"/>
</dbReference>
<dbReference type="AlphaFoldDB" id="S3KIX5"/>
<accession>S3KIX5</accession>
<dbReference type="PANTHER" id="PTHR43095:SF3">
    <property type="entry name" value="L-XYLULOSE_3-KETO-L-GULONATE KINASE"/>
    <property type="match status" value="1"/>
</dbReference>
<dbReference type="PIRSF" id="PIRSF000538">
    <property type="entry name" value="GlpK"/>
    <property type="match status" value="1"/>
</dbReference>
<dbReference type="STRING" id="1125699.HMPREF9194_00161"/>
<dbReference type="PATRIC" id="fig|1125699.3.peg.157"/>
<evidence type="ECO:0008006" key="9">
    <source>
        <dbReference type="Google" id="ProtNLM"/>
    </source>
</evidence>
<proteinExistence type="inferred from homology"/>
<dbReference type="Proteomes" id="UP000014541">
    <property type="component" value="Unassembled WGS sequence"/>
</dbReference>
<evidence type="ECO:0000259" key="6">
    <source>
        <dbReference type="Pfam" id="PF02782"/>
    </source>
</evidence>
<feature type="domain" description="Carbohydrate kinase FGGY N-terminal" evidence="5">
    <location>
        <begin position="7"/>
        <end position="252"/>
    </location>
</feature>
<dbReference type="SUPFAM" id="SSF53067">
    <property type="entry name" value="Actin-like ATPase domain"/>
    <property type="match status" value="2"/>
</dbReference>
<dbReference type="InterPro" id="IPR050406">
    <property type="entry name" value="FGGY_Carb_Kinase"/>
</dbReference>
<gene>
    <name evidence="7" type="ORF">HMPREF9194_00161</name>
</gene>
<organism evidence="7 8">
    <name type="scientific">Treponema maltophilum ATCC 51939</name>
    <dbReference type="NCBI Taxonomy" id="1125699"/>
    <lineage>
        <taxon>Bacteria</taxon>
        <taxon>Pseudomonadati</taxon>
        <taxon>Spirochaetota</taxon>
        <taxon>Spirochaetia</taxon>
        <taxon>Spirochaetales</taxon>
        <taxon>Treponemataceae</taxon>
        <taxon>Treponema</taxon>
    </lineage>
</organism>
<evidence type="ECO:0000256" key="3">
    <source>
        <dbReference type="ARBA" id="ARBA00022777"/>
    </source>
</evidence>
<name>S3KIX5_TREMA</name>
<evidence type="ECO:0000259" key="5">
    <source>
        <dbReference type="Pfam" id="PF00370"/>
    </source>
</evidence>
<dbReference type="Gene3D" id="3.30.420.40">
    <property type="match status" value="2"/>
</dbReference>
<keyword evidence="2 4" id="KW-0808">Transferase</keyword>
<evidence type="ECO:0000313" key="7">
    <source>
        <dbReference type="EMBL" id="EPF32167.1"/>
    </source>
</evidence>
<dbReference type="InterPro" id="IPR043129">
    <property type="entry name" value="ATPase_NBD"/>
</dbReference>
<dbReference type="HOGENOM" id="CLU_009281_3_1_12"/>
<protein>
    <recommendedName>
        <fullName evidence="9">Carbohydrate kinase</fullName>
    </recommendedName>
</protein>
<keyword evidence="3 4" id="KW-0418">Kinase</keyword>
<dbReference type="PANTHER" id="PTHR43095">
    <property type="entry name" value="SUGAR KINASE"/>
    <property type="match status" value="1"/>
</dbReference>
<evidence type="ECO:0000256" key="2">
    <source>
        <dbReference type="ARBA" id="ARBA00022679"/>
    </source>
</evidence>
<feature type="domain" description="Carbohydrate kinase FGGY C-terminal" evidence="6">
    <location>
        <begin position="263"/>
        <end position="455"/>
    </location>
</feature>
<dbReference type="OrthoDB" id="9805576at2"/>
<sequence length="513" mass="55856">MNEQKKYYLGLDNGGTTTKAALFTPDGKEVAVARVDTASITVQSDFAERDMEEMWRANCAVIRHVLAKSGVQNTDIAGVGICGHGKGLYLWGKNGKPVRKGILSSDNRAYEYSARWQKDGTEQKAFELSCQHVLACQPVALLVWLRDHESDSYADIQWVFECKDYVRFRMTGKACAELTDYSGSGLINLHTNSYDPALLKLFGIEAVADKLPPLCRSSDVCGVVTEEAAKECGLAAGTPVIGGMFDIDSCALAAGVVDETKLIVVAGTWSINGYIAADPVTDGSVRMNSLFCIPGRYFIEESSATSAGNLTWVVQELFPELIEKAERNNENVYKRLDETVASVLPYEHLPLYLPFVMGSNAHPNAKACFLGISASHKRAHVLRSVYEGIVFCHRVHIDRLAVGAQKPFSVVRLTGGAANSPLWAQMFADILGLPVEITDAHEAGALGCAMAVSAAAGDSPSLAAASEKMCRIVARFEPDVRNKNAYDARYALYKKAAEFLNPLWDDFQKTAAR</sequence>
<dbReference type="InterPro" id="IPR018484">
    <property type="entry name" value="FGGY_N"/>
</dbReference>
<dbReference type="InterPro" id="IPR018485">
    <property type="entry name" value="FGGY_C"/>
</dbReference>
<dbReference type="GO" id="GO:0016773">
    <property type="term" value="F:phosphotransferase activity, alcohol group as acceptor"/>
    <property type="evidence" value="ECO:0007669"/>
    <property type="project" value="InterPro"/>
</dbReference>
<evidence type="ECO:0000256" key="1">
    <source>
        <dbReference type="ARBA" id="ARBA00009156"/>
    </source>
</evidence>
<dbReference type="GO" id="GO:0005975">
    <property type="term" value="P:carbohydrate metabolic process"/>
    <property type="evidence" value="ECO:0007669"/>
    <property type="project" value="InterPro"/>
</dbReference>
<dbReference type="CDD" id="cd07802">
    <property type="entry name" value="ASKHA_NBD_FGGY_EcLyxK-like"/>
    <property type="match status" value="1"/>
</dbReference>
<dbReference type="eggNOG" id="COG1070">
    <property type="taxonomic scope" value="Bacteria"/>
</dbReference>
<comment type="caution">
    <text evidence="7">The sequence shown here is derived from an EMBL/GenBank/DDBJ whole genome shotgun (WGS) entry which is preliminary data.</text>
</comment>
<evidence type="ECO:0000313" key="8">
    <source>
        <dbReference type="Proteomes" id="UP000014541"/>
    </source>
</evidence>
<dbReference type="RefSeq" id="WP_016524464.1">
    <property type="nucleotide sequence ID" value="NZ_KE332518.1"/>
</dbReference>
<keyword evidence="8" id="KW-1185">Reference proteome</keyword>
<dbReference type="Pfam" id="PF00370">
    <property type="entry name" value="FGGY_N"/>
    <property type="match status" value="1"/>
</dbReference>
<dbReference type="Pfam" id="PF02782">
    <property type="entry name" value="FGGY_C"/>
    <property type="match status" value="1"/>
</dbReference>
<reference evidence="7 8" key="1">
    <citation type="submission" date="2013-04" db="EMBL/GenBank/DDBJ databases">
        <title>The Genome Sequence of Treponema maltophilum ATCC 51939.</title>
        <authorList>
            <consortium name="The Broad Institute Genomics Platform"/>
            <person name="Earl A."/>
            <person name="Ward D."/>
            <person name="Feldgarden M."/>
            <person name="Gevers D."/>
            <person name="Leonetti C."/>
            <person name="Blanton J.M."/>
            <person name="Dewhirst F.E."/>
            <person name="Izard J."/>
            <person name="Walker B."/>
            <person name="Young S."/>
            <person name="Zeng Q."/>
            <person name="Gargeya S."/>
            <person name="Fitzgerald M."/>
            <person name="Haas B."/>
            <person name="Abouelleil A."/>
            <person name="Allen A.W."/>
            <person name="Alvarado L."/>
            <person name="Arachchi H.M."/>
            <person name="Berlin A.M."/>
            <person name="Chapman S.B."/>
            <person name="Gainer-Dewar J."/>
            <person name="Goldberg J."/>
            <person name="Griggs A."/>
            <person name="Gujja S."/>
            <person name="Hansen M."/>
            <person name="Howarth C."/>
            <person name="Imamovic A."/>
            <person name="Ireland A."/>
            <person name="Larimer J."/>
            <person name="McCowan C."/>
            <person name="Murphy C."/>
            <person name="Pearson M."/>
            <person name="Poon T.W."/>
            <person name="Priest M."/>
            <person name="Roberts A."/>
            <person name="Saif S."/>
            <person name="Shea T."/>
            <person name="Sisk P."/>
            <person name="Sykes S."/>
            <person name="Wortman J."/>
            <person name="Nusbaum C."/>
            <person name="Birren B."/>
        </authorList>
    </citation>
    <scope>NUCLEOTIDE SEQUENCE [LARGE SCALE GENOMIC DNA]</scope>
    <source>
        <strain evidence="7 8">ATCC 51939</strain>
    </source>
</reference>